<organism evidence="1">
    <name type="scientific">Vibrio cholerae</name>
    <dbReference type="NCBI Taxonomy" id="666"/>
    <lineage>
        <taxon>Bacteria</taxon>
        <taxon>Pseudomonadati</taxon>
        <taxon>Pseudomonadota</taxon>
        <taxon>Gammaproteobacteria</taxon>
        <taxon>Vibrionales</taxon>
        <taxon>Vibrionaceae</taxon>
        <taxon>Vibrio</taxon>
    </lineage>
</organism>
<proteinExistence type="predicted"/>
<dbReference type="EMBL" id="QZRB01000037">
    <property type="protein sequence ID" value="MVD25373.1"/>
    <property type="molecule type" value="Genomic_DNA"/>
</dbReference>
<dbReference type="Proteomes" id="UP000044806">
    <property type="component" value="Unassembled WGS sequence"/>
</dbReference>
<dbReference type="Proteomes" id="UP001196338">
    <property type="component" value="Unassembled WGS sequence"/>
</dbReference>
<evidence type="ECO:0000313" key="4">
    <source>
        <dbReference type="EMBL" id="MBS7675599.1"/>
    </source>
</evidence>
<reference evidence="4" key="6">
    <citation type="submission" date="2023-08" db="EMBL/GenBank/DDBJ databases">
        <title>Vibrio cholerae Outbreaks in Tanzania Exemplify Founder Flush: Simultaneous Increases in Population Size and Genetic Diversity.</title>
        <authorList>
            <person name="Debes A.K."/>
            <person name="Mohammed A."/>
            <person name="Maseke I."/>
            <person name="Almeida M."/>
            <person name="Li S."/>
            <person name="Matimba H."/>
            <person name="Joachim A."/>
            <person name="Mizinduko M."/>
            <person name="Nyanga S."/>
            <person name="Kelly M."/>
            <person name="Kachwamba Y."/>
            <person name="Schaffer A.M."/>
            <person name="Nyanga A.S."/>
            <person name="Mghamba J."/>
            <person name="Mosha F.S."/>
            <person name="Sack D.A."/>
            <person name="Stine O.C."/>
        </authorList>
    </citation>
    <scope>NUCLEOTIDE SEQUENCE</scope>
    <source>
        <strain evidence="4">TDS0091212</strain>
    </source>
</reference>
<reference evidence="1" key="2">
    <citation type="journal article" date="2014" name="Infect. Genet. Evol.">
        <title>The purifying trend in the chromosomal integron in Vibrio cholerae strains during the seventh pandemic.</title>
        <authorList>
            <person name="Zhang C."/>
            <person name="Pang B."/>
            <person name="Zhou Z."/>
            <person name="Wang H."/>
            <person name="Zhou H."/>
            <person name="Lu X."/>
            <person name="Du P."/>
            <person name="Zhang L."/>
            <person name="Li J."/>
            <person name="Cui Z."/>
            <person name="Chen C."/>
            <person name="Stokes H.W."/>
            <person name="Kan B."/>
        </authorList>
    </citation>
    <scope>NUCLEOTIDE SEQUENCE</scope>
    <source>
        <strain evidence="1">JX20062026</strain>
    </source>
</reference>
<dbReference type="EMBL" id="CWOW01000057">
    <property type="protein sequence ID" value="CSB21569.1"/>
    <property type="molecule type" value="Genomic_DNA"/>
</dbReference>
<reference evidence="1" key="1">
    <citation type="submission" date="2013-09" db="EMBL/GenBank/DDBJ databases">
        <authorList>
            <person name="Zhang C.C."/>
            <person name="Pang B."/>
            <person name="Zhou Z.M."/>
        </authorList>
    </citation>
    <scope>NUCLEOTIDE SEQUENCE</scope>
    <source>
        <strain evidence="1">JX20062026</strain>
    </source>
</reference>
<reference evidence="4" key="5">
    <citation type="submission" date="2021-05" db="EMBL/GenBank/DDBJ databases">
        <authorList>
            <person name="Stine C."/>
        </authorList>
    </citation>
    <scope>NUCLEOTIDE SEQUENCE</scope>
    <source>
        <strain evidence="4">TDS0091212</strain>
    </source>
</reference>
<dbReference type="EMBL" id="CWQY01000070">
    <property type="protein sequence ID" value="CSD40794.1"/>
    <property type="molecule type" value="Genomic_DNA"/>
</dbReference>
<dbReference type="KEGG" id="vcq:EN18_00720"/>
<dbReference type="EMBL" id="JAHBND010000953">
    <property type="protein sequence ID" value="MBS7675599.1"/>
    <property type="molecule type" value="Genomic_DNA"/>
</dbReference>
<sequence length="154" mass="17874">MTESAHNKTKRKLINNIKDIKPTHQTAIFYNNFDEAIEFNDLMQKIKKPVSAAFKSINMIWMLRLKHQPNYGVVGYIQILTTAELDLKLLNKVLAKYTCENQVRTVQRPFDREKYTDTVSKQRLANLAAYLGSKTSPRRYAITNKPQINKNAQN</sequence>
<dbReference type="OMA" id="YENQINT"/>
<dbReference type="RefSeq" id="WP_000140244.1">
    <property type="nucleotide sequence ID" value="NZ_AP018677.1"/>
</dbReference>
<dbReference type="Proteomes" id="UP000041770">
    <property type="component" value="Unassembled WGS sequence"/>
</dbReference>
<dbReference type="AlphaFoldDB" id="A0A085R2Q9"/>
<evidence type="ECO:0000313" key="5">
    <source>
        <dbReference type="EMBL" id="MVD25373.1"/>
    </source>
</evidence>
<reference evidence="5 8" key="4">
    <citation type="submission" date="2018-09" db="EMBL/GenBank/DDBJ databases">
        <title>Genomic epidemiology reveals two lineages of Vibrio cholerae that can cause global cholera epidemics despite absence of cholera toxin gene.</title>
        <authorList>
            <person name="Wang H."/>
            <person name="Zen W."/>
            <person name="Yu H."/>
            <person name="Zhang W."/>
            <person name="Pan J."/>
            <person name="Yang C."/>
            <person name="Cui Y."/>
        </authorList>
    </citation>
    <scope>NUCLEOTIDE SEQUENCE [LARGE SCALE GENOMIC DNA]</scope>
    <source>
        <strain evidence="5 8">00-1_S85</strain>
    </source>
</reference>
<dbReference type="PATRIC" id="fig|666.1969.peg.3558"/>
<evidence type="ECO:0000313" key="3">
    <source>
        <dbReference type="EMBL" id="CSD40794.1"/>
    </source>
</evidence>
<gene>
    <name evidence="5" type="ORF">D6U24_18730</name>
    <name evidence="2" type="ORF">ERS013165_03861</name>
    <name evidence="3" type="ORF">ERS013200_04093</name>
    <name evidence="4" type="ORF">KIN13_19525</name>
</gene>
<dbReference type="EMBL" id="KF680548">
    <property type="protein sequence ID" value="AHC32136.1"/>
    <property type="molecule type" value="Genomic_DNA"/>
</dbReference>
<evidence type="ECO:0000313" key="8">
    <source>
        <dbReference type="Proteomes" id="UP000471242"/>
    </source>
</evidence>
<evidence type="ECO:0000313" key="2">
    <source>
        <dbReference type="EMBL" id="CSB21569.1"/>
    </source>
</evidence>
<evidence type="ECO:0000313" key="6">
    <source>
        <dbReference type="Proteomes" id="UP000041770"/>
    </source>
</evidence>
<accession>A0A085R2Q9</accession>
<evidence type="ECO:0000313" key="1">
    <source>
        <dbReference type="EMBL" id="AHC32136.1"/>
    </source>
</evidence>
<dbReference type="Proteomes" id="UP000471242">
    <property type="component" value="Unassembled WGS sequence"/>
</dbReference>
<name>A0A085R2Q9_VIBCL</name>
<protein>
    <submittedName>
        <fullName evidence="1">Uncharacterized protein</fullName>
    </submittedName>
</protein>
<reference evidence="6 7" key="3">
    <citation type="submission" date="2015-07" db="EMBL/GenBank/DDBJ databases">
        <authorList>
            <consortium name="Pathogen Informatics"/>
        </authorList>
    </citation>
    <scope>NUCLEOTIDE SEQUENCE [LARGE SCALE GENOMIC DNA]</scope>
    <source>
        <strain evidence="3 6">A316</strain>
        <strain evidence="2 7">A51</strain>
    </source>
</reference>
<evidence type="ECO:0000313" key="7">
    <source>
        <dbReference type="Proteomes" id="UP000044806"/>
    </source>
</evidence>